<dbReference type="EMBL" id="CP103416">
    <property type="protein sequence ID" value="UVW34565.1"/>
    <property type="molecule type" value="Genomic_DNA"/>
</dbReference>
<dbReference type="PANTHER" id="PTHR38602">
    <property type="entry name" value="INNER MEMBRANE PROTEIN-RELATED"/>
    <property type="match status" value="1"/>
</dbReference>
<keyword evidence="1" id="KW-1133">Transmembrane helix</keyword>
<dbReference type="Proteomes" id="UP001059934">
    <property type="component" value="Chromosome"/>
</dbReference>
<keyword evidence="1" id="KW-0472">Membrane</keyword>
<feature type="transmembrane region" description="Helical" evidence="1">
    <location>
        <begin position="42"/>
        <end position="60"/>
    </location>
</feature>
<dbReference type="InterPro" id="IPR019201">
    <property type="entry name" value="DUF2065"/>
</dbReference>
<sequence>MLKDIGTAICLMLVLEGIIPFLSPSRWRGMVEVIATVDDSQMRRIGFLSMAIGAIALFFLR</sequence>
<evidence type="ECO:0000313" key="3">
    <source>
        <dbReference type="Proteomes" id="UP001059934"/>
    </source>
</evidence>
<feature type="transmembrane region" description="Helical" evidence="1">
    <location>
        <begin position="5"/>
        <end position="22"/>
    </location>
</feature>
<evidence type="ECO:0000256" key="1">
    <source>
        <dbReference type="SAM" id="Phobius"/>
    </source>
</evidence>
<name>A0ABY5TLD1_9GAMM</name>
<keyword evidence="1" id="KW-0812">Transmembrane</keyword>
<reference evidence="2" key="1">
    <citation type="submission" date="2022-08" db="EMBL/GenBank/DDBJ databases">
        <title>Catabolic pathway analysis in culturable SAR92 clade bacteria reveals their overlooked roles in DMSP degradation in coastal seas.</title>
        <authorList>
            <person name="He X."/>
            <person name="Zhang X."/>
            <person name="Zhang Y."/>
        </authorList>
    </citation>
    <scope>NUCLEOTIDE SEQUENCE</scope>
    <source>
        <strain evidence="2">H455</strain>
    </source>
</reference>
<organism evidence="2 3">
    <name type="scientific">SAR92 clade bacterium H455</name>
    <dbReference type="NCBI Taxonomy" id="2974818"/>
    <lineage>
        <taxon>Bacteria</taxon>
        <taxon>Pseudomonadati</taxon>
        <taxon>Pseudomonadota</taxon>
        <taxon>Gammaproteobacteria</taxon>
        <taxon>Cellvibrionales</taxon>
        <taxon>Porticoccaceae</taxon>
        <taxon>SAR92 clade</taxon>
    </lineage>
</organism>
<dbReference type="Pfam" id="PF09838">
    <property type="entry name" value="DUF2065"/>
    <property type="match status" value="1"/>
</dbReference>
<accession>A0ABY5TLD1</accession>
<gene>
    <name evidence="2" type="ORF">NYF23_11175</name>
</gene>
<evidence type="ECO:0000313" key="2">
    <source>
        <dbReference type="EMBL" id="UVW34565.1"/>
    </source>
</evidence>
<dbReference type="PANTHER" id="PTHR38602:SF1">
    <property type="entry name" value="INNER MEMBRANE PROTEIN"/>
    <property type="match status" value="1"/>
</dbReference>
<protein>
    <submittedName>
        <fullName evidence="2">DUF2065 domain-containing protein</fullName>
    </submittedName>
</protein>
<proteinExistence type="predicted"/>
<keyword evidence="3" id="KW-1185">Reference proteome</keyword>